<evidence type="ECO:0000256" key="6">
    <source>
        <dbReference type="SAM" id="Phobius"/>
    </source>
</evidence>
<keyword evidence="6" id="KW-1133">Transmembrane helix</keyword>
<sequence>MNDKKQNNDNFHSINDEITPTSTDQSRISYRKKFVWITIGVIVILIILSISISLPIVMKKKENTSQITAIATTTETTAAAGAITAAATTTAVITTEELSFTSISNNSYLKWKLNFSIVAGDGVFGHGVNQITMVEAIYVDDDKQTIYIAAYNTDRIAGWKFGEKGGEIVAGGKGQGNNLDQLNNPSDVTVDKKNDLLIICDKGNKRVVQWSRQKQIGPKIIIDKIKCQGVTADNNGDIYVSEGETHSVKQLKQGEAEGTIVAGGNGRGCEPNQLNNPAYIFVDKQYSIYVSDDESGRVTKWIKNAKEGIIITNESISENDESQSADSYGMAVDHFGNVYVSEYKNNRIVRWSETSKEGYIIINGGSLAQPPQLFSSPTAISLDRKGNLYVVDHFGYRIVKFNVDVN</sequence>
<feature type="region of interest" description="Disordered" evidence="5">
    <location>
        <begin position="1"/>
        <end position="21"/>
    </location>
</feature>
<dbReference type="AlphaFoldDB" id="A0A815MWQ0"/>
<evidence type="ECO:0000313" key="7">
    <source>
        <dbReference type="EMBL" id="CAF1425390.1"/>
    </source>
</evidence>
<dbReference type="Proteomes" id="UP000663832">
    <property type="component" value="Unassembled WGS sequence"/>
</dbReference>
<dbReference type="InterPro" id="IPR001258">
    <property type="entry name" value="NHL_repeat"/>
</dbReference>
<gene>
    <name evidence="7" type="ORF">QVE165_LOCUS38584</name>
</gene>
<proteinExistence type="predicted"/>
<protein>
    <recommendedName>
        <fullName evidence="9">NHL repeat containing protein</fullName>
    </recommendedName>
</protein>
<organism evidence="7 8">
    <name type="scientific">Adineta steineri</name>
    <dbReference type="NCBI Taxonomy" id="433720"/>
    <lineage>
        <taxon>Eukaryota</taxon>
        <taxon>Metazoa</taxon>
        <taxon>Spiralia</taxon>
        <taxon>Gnathifera</taxon>
        <taxon>Rotifera</taxon>
        <taxon>Eurotatoria</taxon>
        <taxon>Bdelloidea</taxon>
        <taxon>Adinetida</taxon>
        <taxon>Adinetidae</taxon>
        <taxon>Adineta</taxon>
    </lineage>
</organism>
<evidence type="ECO:0000256" key="4">
    <source>
        <dbReference type="PROSITE-ProRule" id="PRU00504"/>
    </source>
</evidence>
<keyword evidence="3" id="KW-0325">Glycoprotein</keyword>
<accession>A0A815MWQ0</accession>
<evidence type="ECO:0008006" key="9">
    <source>
        <dbReference type="Google" id="ProtNLM"/>
    </source>
</evidence>
<reference evidence="7" key="1">
    <citation type="submission" date="2021-02" db="EMBL/GenBank/DDBJ databases">
        <authorList>
            <person name="Nowell W R."/>
        </authorList>
    </citation>
    <scope>NUCLEOTIDE SEQUENCE</scope>
</reference>
<evidence type="ECO:0000256" key="2">
    <source>
        <dbReference type="ARBA" id="ARBA00022737"/>
    </source>
</evidence>
<dbReference type="PANTHER" id="PTHR10680">
    <property type="entry name" value="PEPTIDYL-GLYCINE ALPHA-AMIDATING MONOOXYGENASE"/>
    <property type="match status" value="1"/>
</dbReference>
<keyword evidence="1" id="KW-0732">Signal</keyword>
<feature type="transmembrane region" description="Helical" evidence="6">
    <location>
        <begin position="34"/>
        <end position="58"/>
    </location>
</feature>
<name>A0A815MWQ0_9BILA</name>
<dbReference type="CDD" id="cd05819">
    <property type="entry name" value="NHL"/>
    <property type="match status" value="1"/>
</dbReference>
<dbReference type="PROSITE" id="PS51125">
    <property type="entry name" value="NHL"/>
    <property type="match status" value="1"/>
</dbReference>
<dbReference type="Gene3D" id="2.120.10.30">
    <property type="entry name" value="TolB, C-terminal domain"/>
    <property type="match status" value="2"/>
</dbReference>
<evidence type="ECO:0000256" key="5">
    <source>
        <dbReference type="SAM" id="MobiDB-lite"/>
    </source>
</evidence>
<keyword evidence="6" id="KW-0472">Membrane</keyword>
<dbReference type="SUPFAM" id="SSF101898">
    <property type="entry name" value="NHL repeat"/>
    <property type="match status" value="1"/>
</dbReference>
<evidence type="ECO:0000256" key="1">
    <source>
        <dbReference type="ARBA" id="ARBA00022729"/>
    </source>
</evidence>
<keyword evidence="6" id="KW-0812">Transmembrane</keyword>
<comment type="caution">
    <text evidence="7">The sequence shown here is derived from an EMBL/GenBank/DDBJ whole genome shotgun (WGS) entry which is preliminary data.</text>
</comment>
<feature type="repeat" description="NHL" evidence="4">
    <location>
        <begin position="374"/>
        <end position="404"/>
    </location>
</feature>
<dbReference type="Pfam" id="PF01436">
    <property type="entry name" value="NHL"/>
    <property type="match status" value="1"/>
</dbReference>
<evidence type="ECO:0000313" key="8">
    <source>
        <dbReference type="Proteomes" id="UP000663832"/>
    </source>
</evidence>
<dbReference type="InterPro" id="IPR011042">
    <property type="entry name" value="6-blade_b-propeller_TolB-like"/>
</dbReference>
<keyword evidence="2" id="KW-0677">Repeat</keyword>
<dbReference type="OrthoDB" id="6150715at2759"/>
<keyword evidence="8" id="KW-1185">Reference proteome</keyword>
<evidence type="ECO:0000256" key="3">
    <source>
        <dbReference type="ARBA" id="ARBA00023180"/>
    </source>
</evidence>
<feature type="compositionally biased region" description="Polar residues" evidence="5">
    <location>
        <begin position="8"/>
        <end position="21"/>
    </location>
</feature>
<dbReference type="EMBL" id="CAJNOM010000416">
    <property type="protein sequence ID" value="CAF1425390.1"/>
    <property type="molecule type" value="Genomic_DNA"/>
</dbReference>